<sequence>MVLRELVGSNSNARNWKGIGISFLVIFFVCSMIVMAVIIQKPDKTNSYDQTPFSLDDIMSQKFEPKRFTGIWTGRDTFVYQTDHLNLMLFDCKSQTENILMSNNTIKQLVGSQFKFFVTNDPTFVLLSYDIKNLYRHSVISRYKIFNTISNVSYDVLPTGVYSTDRIQNTILSPNSRKLAFVYENDIYLMESYFDGSKESIRITTDGNHSFIFNGITDWLYEEEILYQTNAMWWSPDSNKLAYIKFDDRNVKFYEFQMYDGSPYGHINRVRYPKPDTQNPIAKVYIYNTVNKQTMELDLPFSDSFDPNNCYVWTLKWLAENSLIVVYVNRRQDKSLTVIYENLQFNVKPSYKLYQKEYPTAPLGHENGWFLPHGLLVSSRYNFYFQIWPYEGFKTIISFDTRSGEAYPVTHHKFDVIEMLSFSEKTGELYYLATNGDPKQRHLFRKRVNDASRIGHCITCNSSIKMQHDDPSAHMQPLASEDNCLYHSAHFSQDGDYYVLECLGDRIPISWIKKSENTSYSYVLERNEELSHMVNSKILPHRSYLRVHLDNSSNFYADAEILYPPNFEPLRKVYPVLIYVYNGPSSQVVDYQFRIRKFEAYLCVNFDIIIASMDGRGTDANGDKFMKSVAKKLGELETIDQIALANALKKEVYISDGHFSIWGWSYGGFLSAMALFQEKTPFKCAVSGAPVTDWLKYDSAYTERYLGSFSQNRHAYERSNLTNLAERNGKFLDKRKMLLIHGTGDDNVHFQHSANLAKVLRRTKLDLDFEVYPDVPHTPDDETQQNLYQQITKFLLTCYDINYQNYYEQLNYHHLIEKTKIISKEDSE</sequence>
<name>A0A3M7PE39_BRAPC</name>
<evidence type="ECO:0000256" key="1">
    <source>
        <dbReference type="ARBA" id="ARBA00004606"/>
    </source>
</evidence>
<comment type="caution">
    <text evidence="15">The sequence shown here is derived from an EMBL/GenBank/DDBJ whole genome shotgun (WGS) entry which is preliminary data.</text>
</comment>
<keyword evidence="3" id="KW-0645">Protease</keyword>
<dbReference type="GO" id="GO:0006508">
    <property type="term" value="P:proteolysis"/>
    <property type="evidence" value="ECO:0007669"/>
    <property type="project" value="UniProtKB-KW"/>
</dbReference>
<evidence type="ECO:0000256" key="10">
    <source>
        <dbReference type="ARBA" id="ARBA00023180"/>
    </source>
</evidence>
<dbReference type="STRING" id="10195.A0A3M7PE39"/>
<feature type="domain" description="Peptidase S9 prolyl oligopeptidase catalytic" evidence="13">
    <location>
        <begin position="598"/>
        <end position="799"/>
    </location>
</feature>
<evidence type="ECO:0000256" key="5">
    <source>
        <dbReference type="ARBA" id="ARBA00022801"/>
    </source>
</evidence>
<keyword evidence="7" id="KW-0735">Signal-anchor</keyword>
<reference evidence="15 16" key="1">
    <citation type="journal article" date="2018" name="Sci. Rep.">
        <title>Genomic signatures of local adaptation to the degree of environmental predictability in rotifers.</title>
        <authorList>
            <person name="Franch-Gras L."/>
            <person name="Hahn C."/>
            <person name="Garcia-Roger E.M."/>
            <person name="Carmona M.J."/>
            <person name="Serra M."/>
            <person name="Gomez A."/>
        </authorList>
    </citation>
    <scope>NUCLEOTIDE SEQUENCE [LARGE SCALE GENOMIC DNA]</scope>
    <source>
        <strain evidence="15">HYR1</strain>
    </source>
</reference>
<evidence type="ECO:0000313" key="16">
    <source>
        <dbReference type="Proteomes" id="UP000276133"/>
    </source>
</evidence>
<evidence type="ECO:0000313" key="15">
    <source>
        <dbReference type="EMBL" id="RMZ97020.1"/>
    </source>
</evidence>
<dbReference type="GO" id="GO:0004177">
    <property type="term" value="F:aminopeptidase activity"/>
    <property type="evidence" value="ECO:0007669"/>
    <property type="project" value="UniProtKB-KW"/>
</dbReference>
<accession>A0A3M7PE39</accession>
<keyword evidence="16" id="KW-1185">Reference proteome</keyword>
<keyword evidence="10" id="KW-0325">Glycoprotein</keyword>
<dbReference type="Gene3D" id="3.40.50.1820">
    <property type="entry name" value="alpha/beta hydrolase"/>
    <property type="match status" value="1"/>
</dbReference>
<evidence type="ECO:0000259" key="13">
    <source>
        <dbReference type="Pfam" id="PF00326"/>
    </source>
</evidence>
<dbReference type="Pfam" id="PF00326">
    <property type="entry name" value="Peptidase_S9"/>
    <property type="match status" value="1"/>
</dbReference>
<dbReference type="EMBL" id="REGN01011686">
    <property type="protein sequence ID" value="RMZ97020.1"/>
    <property type="molecule type" value="Genomic_DNA"/>
</dbReference>
<organism evidence="15 16">
    <name type="scientific">Brachionus plicatilis</name>
    <name type="common">Marine rotifer</name>
    <name type="synonym">Brachionus muelleri</name>
    <dbReference type="NCBI Taxonomy" id="10195"/>
    <lineage>
        <taxon>Eukaryota</taxon>
        <taxon>Metazoa</taxon>
        <taxon>Spiralia</taxon>
        <taxon>Gnathifera</taxon>
        <taxon>Rotifera</taxon>
        <taxon>Eurotatoria</taxon>
        <taxon>Monogononta</taxon>
        <taxon>Pseudotrocha</taxon>
        <taxon>Ploima</taxon>
        <taxon>Brachionidae</taxon>
        <taxon>Brachionus</taxon>
    </lineage>
</organism>
<dbReference type="GO" id="GO:0008239">
    <property type="term" value="F:dipeptidyl-peptidase activity"/>
    <property type="evidence" value="ECO:0007669"/>
    <property type="project" value="TreeGrafter"/>
</dbReference>
<dbReference type="PANTHER" id="PTHR11731:SF200">
    <property type="entry name" value="DIPEPTIDYL PEPTIDASE 10, ISOFORM B"/>
    <property type="match status" value="1"/>
</dbReference>
<evidence type="ECO:0000256" key="8">
    <source>
        <dbReference type="ARBA" id="ARBA00022989"/>
    </source>
</evidence>
<dbReference type="GO" id="GO:0005886">
    <property type="term" value="C:plasma membrane"/>
    <property type="evidence" value="ECO:0007669"/>
    <property type="project" value="TreeGrafter"/>
</dbReference>
<evidence type="ECO:0000256" key="12">
    <source>
        <dbReference type="SAM" id="Phobius"/>
    </source>
</evidence>
<evidence type="ECO:0000256" key="4">
    <source>
        <dbReference type="ARBA" id="ARBA00022692"/>
    </source>
</evidence>
<evidence type="ECO:0000256" key="9">
    <source>
        <dbReference type="ARBA" id="ARBA00023136"/>
    </source>
</evidence>
<dbReference type="SUPFAM" id="SSF53474">
    <property type="entry name" value="alpha/beta-Hydrolases"/>
    <property type="match status" value="1"/>
</dbReference>
<dbReference type="SUPFAM" id="SSF82171">
    <property type="entry name" value="DPP6 N-terminal domain-like"/>
    <property type="match status" value="1"/>
</dbReference>
<protein>
    <submittedName>
        <fullName evidence="15">Inactive dipeptidyl peptidase 10-like isoform X13</fullName>
    </submittedName>
</protein>
<dbReference type="InterPro" id="IPR001375">
    <property type="entry name" value="Peptidase_S9_cat"/>
</dbReference>
<dbReference type="Pfam" id="PF00930">
    <property type="entry name" value="DPPIV_N"/>
    <property type="match status" value="1"/>
</dbReference>
<keyword evidence="9 12" id="KW-0472">Membrane</keyword>
<gene>
    <name evidence="15" type="ORF">BpHYR1_030480</name>
</gene>
<keyword evidence="4 12" id="KW-0812">Transmembrane</keyword>
<evidence type="ECO:0000259" key="14">
    <source>
        <dbReference type="Pfam" id="PF00930"/>
    </source>
</evidence>
<dbReference type="FunFam" id="3.40.50.1820:FF:000003">
    <property type="entry name" value="Dipeptidyl peptidase 4"/>
    <property type="match status" value="1"/>
</dbReference>
<dbReference type="InterPro" id="IPR029058">
    <property type="entry name" value="AB_hydrolase_fold"/>
</dbReference>
<dbReference type="AlphaFoldDB" id="A0A3M7PE39"/>
<evidence type="ECO:0000256" key="7">
    <source>
        <dbReference type="ARBA" id="ARBA00022968"/>
    </source>
</evidence>
<dbReference type="Proteomes" id="UP000276133">
    <property type="component" value="Unassembled WGS sequence"/>
</dbReference>
<evidence type="ECO:0000256" key="2">
    <source>
        <dbReference type="ARBA" id="ARBA00022438"/>
    </source>
</evidence>
<dbReference type="GO" id="GO:0012505">
    <property type="term" value="C:endomembrane system"/>
    <property type="evidence" value="ECO:0007669"/>
    <property type="project" value="UniProtKB-SubCell"/>
</dbReference>
<keyword evidence="6" id="KW-0720">Serine protease</keyword>
<feature type="domain" description="Dipeptidylpeptidase IV N-terminal" evidence="14">
    <location>
        <begin position="121"/>
        <end position="508"/>
    </location>
</feature>
<evidence type="ECO:0000256" key="11">
    <source>
        <dbReference type="ARBA" id="ARBA00037847"/>
    </source>
</evidence>
<dbReference type="OrthoDB" id="16520at2759"/>
<comment type="subcellular location">
    <subcellularLocation>
        <location evidence="11">Endomembrane system</location>
        <topology evidence="11">Single-pass membrane protein</topology>
    </subcellularLocation>
    <subcellularLocation>
        <location evidence="1">Membrane</location>
        <topology evidence="1">Single-pass type II membrane protein</topology>
    </subcellularLocation>
</comment>
<dbReference type="InterPro" id="IPR002469">
    <property type="entry name" value="Peptidase_S9B_N"/>
</dbReference>
<evidence type="ECO:0000256" key="3">
    <source>
        <dbReference type="ARBA" id="ARBA00022670"/>
    </source>
</evidence>
<keyword evidence="8 12" id="KW-1133">Transmembrane helix</keyword>
<dbReference type="GO" id="GO:0008236">
    <property type="term" value="F:serine-type peptidase activity"/>
    <property type="evidence" value="ECO:0007669"/>
    <property type="project" value="UniProtKB-KW"/>
</dbReference>
<dbReference type="PANTHER" id="PTHR11731">
    <property type="entry name" value="PROTEASE FAMILY S9B,C DIPEPTIDYL-PEPTIDASE IV-RELATED"/>
    <property type="match status" value="1"/>
</dbReference>
<dbReference type="InterPro" id="IPR050278">
    <property type="entry name" value="Serine_Prot_S9B/DPPIV"/>
</dbReference>
<keyword evidence="5" id="KW-0378">Hydrolase</keyword>
<evidence type="ECO:0000256" key="6">
    <source>
        <dbReference type="ARBA" id="ARBA00022825"/>
    </source>
</evidence>
<keyword evidence="2" id="KW-0031">Aminopeptidase</keyword>
<proteinExistence type="predicted"/>
<dbReference type="Gene3D" id="2.140.10.30">
    <property type="entry name" value="Dipeptidylpeptidase IV, N-terminal domain"/>
    <property type="match status" value="1"/>
</dbReference>
<feature type="transmembrane region" description="Helical" evidence="12">
    <location>
        <begin position="21"/>
        <end position="39"/>
    </location>
</feature>